<proteinExistence type="inferred from homology"/>
<keyword evidence="13" id="KW-1185">Reference proteome</keyword>
<evidence type="ECO:0000256" key="6">
    <source>
        <dbReference type="ARBA" id="ARBA00022989"/>
    </source>
</evidence>
<evidence type="ECO:0000256" key="4">
    <source>
        <dbReference type="ARBA" id="ARBA00022475"/>
    </source>
</evidence>
<dbReference type="InterPro" id="IPR038377">
    <property type="entry name" value="Na/Glc_symporter_sf"/>
</dbReference>
<keyword evidence="10" id="KW-0739">Sodium transport</keyword>
<accession>A0A1B0DLY0</accession>
<comment type="subcellular location">
    <subcellularLocation>
        <location evidence="1">Cell membrane</location>
        <topology evidence="1">Multi-pass membrane protein</topology>
    </subcellularLocation>
</comment>
<evidence type="ECO:0008006" key="14">
    <source>
        <dbReference type="Google" id="ProtNLM"/>
    </source>
</evidence>
<evidence type="ECO:0000313" key="12">
    <source>
        <dbReference type="EnsemblMetazoa" id="PPAI009370-PA"/>
    </source>
</evidence>
<evidence type="ECO:0000313" key="13">
    <source>
        <dbReference type="Proteomes" id="UP000092462"/>
    </source>
</evidence>
<dbReference type="GO" id="GO:0015293">
    <property type="term" value="F:symporter activity"/>
    <property type="evidence" value="ECO:0007669"/>
    <property type="project" value="TreeGrafter"/>
</dbReference>
<evidence type="ECO:0000256" key="9">
    <source>
        <dbReference type="ARBA" id="ARBA00023136"/>
    </source>
</evidence>
<keyword evidence="6" id="KW-1133">Transmembrane helix</keyword>
<dbReference type="EnsemblMetazoa" id="PPAI009370-RA">
    <property type="protein sequence ID" value="PPAI009370-PA"/>
    <property type="gene ID" value="PPAI009370"/>
</dbReference>
<dbReference type="Pfam" id="PF00474">
    <property type="entry name" value="SSF"/>
    <property type="match status" value="1"/>
</dbReference>
<dbReference type="PANTHER" id="PTHR42985">
    <property type="entry name" value="SODIUM-COUPLED MONOCARBOXYLATE TRANSPORTER"/>
    <property type="match status" value="1"/>
</dbReference>
<dbReference type="EMBL" id="AJVK01036728">
    <property type="status" value="NOT_ANNOTATED_CDS"/>
    <property type="molecule type" value="Genomic_DNA"/>
</dbReference>
<dbReference type="Proteomes" id="UP000092462">
    <property type="component" value="Unassembled WGS sequence"/>
</dbReference>
<evidence type="ECO:0000256" key="5">
    <source>
        <dbReference type="ARBA" id="ARBA00022692"/>
    </source>
</evidence>
<keyword evidence="5" id="KW-0812">Transmembrane</keyword>
<comment type="similarity">
    <text evidence="2 11">Belongs to the sodium:solute symporter (SSF) (TC 2.A.21) family.</text>
</comment>
<evidence type="ECO:0000256" key="8">
    <source>
        <dbReference type="ARBA" id="ARBA00023065"/>
    </source>
</evidence>
<keyword evidence="7" id="KW-0915">Sodium</keyword>
<dbReference type="VEuPathDB" id="VectorBase:PPAI009370"/>
<dbReference type="InterPro" id="IPR001734">
    <property type="entry name" value="Na/solute_symporter"/>
</dbReference>
<dbReference type="PANTHER" id="PTHR42985:SF21">
    <property type="entry name" value="SODIUM-DEPENDENT MULTIVITAMIN TRANSPORTER-LIKE PROTEIN"/>
    <property type="match status" value="1"/>
</dbReference>
<dbReference type="PROSITE" id="PS50283">
    <property type="entry name" value="NA_SOLUT_SYMP_3"/>
    <property type="match status" value="1"/>
</dbReference>
<reference evidence="12" key="1">
    <citation type="submission" date="2022-08" db="UniProtKB">
        <authorList>
            <consortium name="EnsemblMetazoa"/>
        </authorList>
    </citation>
    <scope>IDENTIFICATION</scope>
    <source>
        <strain evidence="12">Israel</strain>
    </source>
</reference>
<dbReference type="Gene3D" id="1.20.1730.10">
    <property type="entry name" value="Sodium/glucose cotransporter"/>
    <property type="match status" value="1"/>
</dbReference>
<dbReference type="NCBIfam" id="TIGR00813">
    <property type="entry name" value="sss"/>
    <property type="match status" value="1"/>
</dbReference>
<evidence type="ECO:0000256" key="1">
    <source>
        <dbReference type="ARBA" id="ARBA00004651"/>
    </source>
</evidence>
<keyword evidence="3" id="KW-0813">Transport</keyword>
<dbReference type="InterPro" id="IPR051163">
    <property type="entry name" value="Sodium:Solute_Symporter_SSF"/>
</dbReference>
<keyword evidence="4" id="KW-1003">Cell membrane</keyword>
<sequence>MFSSTEANFSFLDYCFFVIVFLVSLAIGVYYAIAAKRQGTNVEDYLLGRRNMQVIPISFSLVASAISGSSMLGQSTEVYTYGLHNWIFLVFGLVRTILIHFIFLPVFYELQVVSSFMYLERRFDRTVRLFASAVYIFSGLFFIPLTIYVPSLTFQEVTGVNIYATAVIIMILCIWYTAVGGIKAVVWTDMFQLILMLASTLLVLCVGWYNVGGLENIWQAMDRGGRLVFFKLDFDLEARGTIWGYVSSIMFISIYYIGMNQSSIQRYSSLPTLRKAKQSLWIQLVLYLIITLMELVIGAIMYTAYEDCDPYSIGRIKKVDQILPYFVQGRASLFPGFNGIFIAGIFAAGLSTTSTLLNTMSGTIYSDFIASRLKRITEEKANRILRVLVVVLGTIGTLMIFLIERMGTIFTITFRSLSILTSTIFGLFILGILIPRVNSKGVKYGVPISALVVLTLLIGSFKMKDPFLPMRTDGCLKDDNTKQLYQSLTISNTSVVNQQMDLPWVFKINYQYQTFIGLFLNISISYFVSIFTEKEEVRDQRLLATFMRKIVPQTPLLQNTNHRATAM</sequence>
<protein>
    <recommendedName>
        <fullName evidence="14">Sodium/solute symporter</fullName>
    </recommendedName>
</protein>
<dbReference type="AlphaFoldDB" id="A0A1B0DLY0"/>
<dbReference type="GO" id="GO:0006814">
    <property type="term" value="P:sodium ion transport"/>
    <property type="evidence" value="ECO:0007669"/>
    <property type="project" value="UniProtKB-KW"/>
</dbReference>
<dbReference type="VEuPathDB" id="VectorBase:PPAPM1_005849"/>
<name>A0A1B0DLY0_PHLPP</name>
<evidence type="ECO:0000256" key="10">
    <source>
        <dbReference type="ARBA" id="ARBA00023201"/>
    </source>
</evidence>
<organism evidence="12 13">
    <name type="scientific">Phlebotomus papatasi</name>
    <name type="common">Sandfly</name>
    <dbReference type="NCBI Taxonomy" id="29031"/>
    <lineage>
        <taxon>Eukaryota</taxon>
        <taxon>Metazoa</taxon>
        <taxon>Ecdysozoa</taxon>
        <taxon>Arthropoda</taxon>
        <taxon>Hexapoda</taxon>
        <taxon>Insecta</taxon>
        <taxon>Pterygota</taxon>
        <taxon>Neoptera</taxon>
        <taxon>Endopterygota</taxon>
        <taxon>Diptera</taxon>
        <taxon>Nematocera</taxon>
        <taxon>Psychodoidea</taxon>
        <taxon>Psychodidae</taxon>
        <taxon>Phlebotomus</taxon>
        <taxon>Phlebotomus</taxon>
    </lineage>
</organism>
<evidence type="ECO:0000256" key="7">
    <source>
        <dbReference type="ARBA" id="ARBA00023053"/>
    </source>
</evidence>
<dbReference type="GO" id="GO:0005886">
    <property type="term" value="C:plasma membrane"/>
    <property type="evidence" value="ECO:0007669"/>
    <property type="project" value="UniProtKB-SubCell"/>
</dbReference>
<evidence type="ECO:0000256" key="3">
    <source>
        <dbReference type="ARBA" id="ARBA00022448"/>
    </source>
</evidence>
<keyword evidence="8" id="KW-0406">Ion transport</keyword>
<evidence type="ECO:0000256" key="11">
    <source>
        <dbReference type="RuleBase" id="RU362091"/>
    </source>
</evidence>
<keyword evidence="9" id="KW-0472">Membrane</keyword>
<evidence type="ECO:0000256" key="2">
    <source>
        <dbReference type="ARBA" id="ARBA00006434"/>
    </source>
</evidence>